<dbReference type="WBParaSite" id="PS1159_v2.g22407.t1">
    <property type="protein sequence ID" value="PS1159_v2.g22407.t1"/>
    <property type="gene ID" value="PS1159_v2.g22407"/>
</dbReference>
<sequence>MKFCIVVLGLAILTAFCYGKAITKPTSLESDLNGKFDSVNSLIAETPATNPTTKSTTAGSPTITTTAKPERASKTPKIITQKINKKVLTSNLEELPLETKSEILSEYKQPTDITAVPRPASAPQQIQEATKEQNNEIFVAKTQLLKKPVAPVAPQGPALPPPPSPPQQDMPLPRGNYQPQPEQMLPTPPQQQAPVQTSIEELMIPKAQQDYVQSEQQQQTPAVPTVRWVYKPAKKEHNQESVPPPIGQGIVVAPTPQQQQQPKMESYHIQPEMPPLPLPQETLSMPQPPQTDQRPQVQTDILLPQQQLPQNYQPKQPEFAPQQTPEMPETPNFPPQILPQGLENQKPQTEFPEESPSQQQQSPPSKGQGEYRQNLNLLTPLASISMKRQM</sequence>
<evidence type="ECO:0000313" key="1">
    <source>
        <dbReference type="Proteomes" id="UP000887580"/>
    </source>
</evidence>
<organism evidence="1 2">
    <name type="scientific">Panagrolaimus sp. PS1159</name>
    <dbReference type="NCBI Taxonomy" id="55785"/>
    <lineage>
        <taxon>Eukaryota</taxon>
        <taxon>Metazoa</taxon>
        <taxon>Ecdysozoa</taxon>
        <taxon>Nematoda</taxon>
        <taxon>Chromadorea</taxon>
        <taxon>Rhabditida</taxon>
        <taxon>Tylenchina</taxon>
        <taxon>Panagrolaimomorpha</taxon>
        <taxon>Panagrolaimoidea</taxon>
        <taxon>Panagrolaimidae</taxon>
        <taxon>Panagrolaimus</taxon>
    </lineage>
</organism>
<name>A0AC35G023_9BILA</name>
<accession>A0AC35G023</accession>
<evidence type="ECO:0000313" key="2">
    <source>
        <dbReference type="WBParaSite" id="PS1159_v2.g22407.t1"/>
    </source>
</evidence>
<protein>
    <submittedName>
        <fullName evidence="2">Uncharacterized protein</fullName>
    </submittedName>
</protein>
<proteinExistence type="predicted"/>
<reference evidence="2" key="1">
    <citation type="submission" date="2022-11" db="UniProtKB">
        <authorList>
            <consortium name="WormBaseParasite"/>
        </authorList>
    </citation>
    <scope>IDENTIFICATION</scope>
</reference>
<dbReference type="Proteomes" id="UP000887580">
    <property type="component" value="Unplaced"/>
</dbReference>